<dbReference type="AlphaFoldDB" id="R1CNF2"/>
<evidence type="ECO:0000313" key="3">
    <source>
        <dbReference type="Proteomes" id="UP000013378"/>
    </source>
</evidence>
<gene>
    <name evidence="2" type="ORF">L21TH_1715</name>
</gene>
<evidence type="ECO:0000259" key="1">
    <source>
        <dbReference type="Pfam" id="PF12844"/>
    </source>
</evidence>
<dbReference type="SUPFAM" id="SSF48452">
    <property type="entry name" value="TPR-like"/>
    <property type="match status" value="1"/>
</dbReference>
<dbReference type="GO" id="GO:0003677">
    <property type="term" value="F:DNA binding"/>
    <property type="evidence" value="ECO:0007669"/>
    <property type="project" value="InterPro"/>
</dbReference>
<protein>
    <submittedName>
        <fullName evidence="2">Helix-turn-helix domain protein</fullName>
    </submittedName>
</protein>
<comment type="caution">
    <text evidence="2">The sequence shown here is derived from an EMBL/GenBank/DDBJ whole genome shotgun (WGS) entry which is preliminary data.</text>
</comment>
<name>R1CNF2_9FIRM</name>
<dbReference type="STRING" id="1304284.L21TH_1715"/>
<feature type="domain" description="HTH cro/C1-type" evidence="1">
    <location>
        <begin position="10"/>
        <end position="60"/>
    </location>
</feature>
<reference evidence="2 3" key="1">
    <citation type="journal article" date="2015" name="Geomicrobiol. J.">
        <title>Caldisalinibacter kiritimatiensis gen. nov., sp. nov., a moderately thermohalophilic thiosulfate-reducing bacterium from a hypersaline microbial mat.</title>
        <authorList>
            <person name="Ben Hania W."/>
            <person name="Joseph M."/>
            <person name="Fiebig A."/>
            <person name="Bunk B."/>
            <person name="Klenk H.-P."/>
            <person name="Fardeau M.-L."/>
            <person name="Spring S."/>
        </authorList>
    </citation>
    <scope>NUCLEOTIDE SEQUENCE [LARGE SCALE GENOMIC DNA]</scope>
    <source>
        <strain evidence="2 3">L21-TH-D2</strain>
    </source>
</reference>
<sequence>MKDLQILSPGKRLKKVRKMLKVKQDELAGDMFCKNYISMFENDRRKINAINATYLANKVNEIAKEKRIDLQVSASYFLKSSKDIAQDKCEKWIEQVSNNYKLSNYKINLNLYKTMYLAEKFGLEEYIGDALYLKGINSINAQRYTCAIPQFLEAIVYFSKYNKNKKITDTYKNIAIAFYEQKQIHQALSVLNLAEGTAQKIEEDCYDILKDIRYYKGLCYFALGNLEKSKAIIDDVEDKDEQVLDLENKITDRIV</sequence>
<dbReference type="InterPro" id="IPR001387">
    <property type="entry name" value="Cro/C1-type_HTH"/>
</dbReference>
<dbReference type="CDD" id="cd00093">
    <property type="entry name" value="HTH_XRE"/>
    <property type="match status" value="1"/>
</dbReference>
<dbReference type="RefSeq" id="WP_006314169.1">
    <property type="nucleotide sequence ID" value="NZ_ARZA01000196.1"/>
</dbReference>
<dbReference type="Pfam" id="PF12844">
    <property type="entry name" value="HTH_19"/>
    <property type="match status" value="1"/>
</dbReference>
<dbReference type="Gene3D" id="1.25.40.10">
    <property type="entry name" value="Tetratricopeptide repeat domain"/>
    <property type="match status" value="1"/>
</dbReference>
<dbReference type="Gene3D" id="1.10.260.40">
    <property type="entry name" value="lambda repressor-like DNA-binding domains"/>
    <property type="match status" value="1"/>
</dbReference>
<dbReference type="eggNOG" id="COG1396">
    <property type="taxonomic scope" value="Bacteria"/>
</dbReference>
<dbReference type="OrthoDB" id="5516148at2"/>
<dbReference type="SUPFAM" id="SSF47413">
    <property type="entry name" value="lambda repressor-like DNA-binding domains"/>
    <property type="match status" value="1"/>
</dbReference>
<accession>R1CNF2</accession>
<evidence type="ECO:0000313" key="2">
    <source>
        <dbReference type="EMBL" id="EOD00241.1"/>
    </source>
</evidence>
<dbReference type="InterPro" id="IPR010982">
    <property type="entry name" value="Lambda_DNA-bd_dom_sf"/>
</dbReference>
<organism evidence="2 3">
    <name type="scientific">Caldisalinibacter kiritimatiensis</name>
    <dbReference type="NCBI Taxonomy" id="1304284"/>
    <lineage>
        <taxon>Bacteria</taxon>
        <taxon>Bacillati</taxon>
        <taxon>Bacillota</taxon>
        <taxon>Tissierellia</taxon>
        <taxon>Tissierellales</taxon>
        <taxon>Thermohalobacteraceae</taxon>
        <taxon>Caldisalinibacter</taxon>
    </lineage>
</organism>
<proteinExistence type="predicted"/>
<keyword evidence="3" id="KW-1185">Reference proteome</keyword>
<dbReference type="Proteomes" id="UP000013378">
    <property type="component" value="Unassembled WGS sequence"/>
</dbReference>
<dbReference type="EMBL" id="ARZA01000196">
    <property type="protein sequence ID" value="EOD00241.1"/>
    <property type="molecule type" value="Genomic_DNA"/>
</dbReference>
<dbReference type="InterPro" id="IPR011990">
    <property type="entry name" value="TPR-like_helical_dom_sf"/>
</dbReference>